<evidence type="ECO:0000313" key="2">
    <source>
        <dbReference type="EMBL" id="OGY40820.1"/>
    </source>
</evidence>
<dbReference type="InterPro" id="IPR029063">
    <property type="entry name" value="SAM-dependent_MTases_sf"/>
</dbReference>
<dbReference type="AlphaFoldDB" id="A0A1G1XMJ4"/>
<dbReference type="EMBL" id="MHHY01000004">
    <property type="protein sequence ID" value="OGY40820.1"/>
    <property type="molecule type" value="Genomic_DNA"/>
</dbReference>
<dbReference type="GO" id="GO:0008757">
    <property type="term" value="F:S-adenosylmethionine-dependent methyltransferase activity"/>
    <property type="evidence" value="ECO:0007669"/>
    <property type="project" value="InterPro"/>
</dbReference>
<reference evidence="2 3" key="1">
    <citation type="journal article" date="2016" name="Nat. Commun.">
        <title>Thousands of microbial genomes shed light on interconnected biogeochemical processes in an aquifer system.</title>
        <authorList>
            <person name="Anantharaman K."/>
            <person name="Brown C.T."/>
            <person name="Hug L.A."/>
            <person name="Sharon I."/>
            <person name="Castelle C.J."/>
            <person name="Probst A.J."/>
            <person name="Thomas B.C."/>
            <person name="Singh A."/>
            <person name="Wilkins M.J."/>
            <person name="Karaoz U."/>
            <person name="Brodie E.L."/>
            <person name="Williams K.H."/>
            <person name="Hubbard S.S."/>
            <person name="Banfield J.F."/>
        </authorList>
    </citation>
    <scope>NUCLEOTIDE SEQUENCE [LARGE SCALE GENOMIC DNA]</scope>
</reference>
<accession>A0A1G1XMJ4</accession>
<sequence length="214" mass="25114">MARIKNLFKNIGRGWLLYFFIRLIGWQGEKRRVNLCSGANVLSDYWNVDLEPKADLILDLEKFLLPFRDDSMDAVVCISAINYFTYDRAQKIMKDVYRVLKPVGVARFGVQDLKILAEKYLSRDEYFFFEKLPDGRDRFPGATVADKFNQWFFGFASYGGKTSKYVYDFESLALLFKNAGFRTVEQKKYRESVLADIEKIDNRPEQMFFLEATK</sequence>
<dbReference type="InterPro" id="IPR013216">
    <property type="entry name" value="Methyltransf_11"/>
</dbReference>
<dbReference type="STRING" id="1797529.A2570_00180"/>
<evidence type="ECO:0000259" key="1">
    <source>
        <dbReference type="Pfam" id="PF08241"/>
    </source>
</evidence>
<dbReference type="SUPFAM" id="SSF53335">
    <property type="entry name" value="S-adenosyl-L-methionine-dependent methyltransferases"/>
    <property type="match status" value="1"/>
</dbReference>
<comment type="caution">
    <text evidence="2">The sequence shown here is derived from an EMBL/GenBank/DDBJ whole genome shotgun (WGS) entry which is preliminary data.</text>
</comment>
<proteinExistence type="predicted"/>
<name>A0A1G1XMJ4_9BACT</name>
<gene>
    <name evidence="2" type="ORF">A2570_00180</name>
</gene>
<protein>
    <recommendedName>
        <fullName evidence="1">Methyltransferase type 11 domain-containing protein</fullName>
    </recommendedName>
</protein>
<evidence type="ECO:0000313" key="3">
    <source>
        <dbReference type="Proteomes" id="UP000178570"/>
    </source>
</evidence>
<feature type="domain" description="Methyltransferase type 11" evidence="1">
    <location>
        <begin position="59"/>
        <end position="106"/>
    </location>
</feature>
<dbReference type="Pfam" id="PF08241">
    <property type="entry name" value="Methyltransf_11"/>
    <property type="match status" value="1"/>
</dbReference>
<dbReference type="Proteomes" id="UP000178570">
    <property type="component" value="Unassembled WGS sequence"/>
</dbReference>
<dbReference type="Gene3D" id="3.40.50.150">
    <property type="entry name" value="Vaccinia Virus protein VP39"/>
    <property type="match status" value="1"/>
</dbReference>
<organism evidence="2 3">
    <name type="scientific">Candidatus Brennerbacteria bacterium RIFOXYD1_FULL_41_16</name>
    <dbReference type="NCBI Taxonomy" id="1797529"/>
    <lineage>
        <taxon>Bacteria</taxon>
        <taxon>Candidatus Brenneribacteriota</taxon>
    </lineage>
</organism>